<dbReference type="EMBL" id="MN547324">
    <property type="protein sequence ID" value="QRG31978.1"/>
    <property type="molecule type" value="Genomic_DNA"/>
</dbReference>
<dbReference type="GO" id="GO:0031966">
    <property type="term" value="C:mitochondrial membrane"/>
    <property type="evidence" value="ECO:0007669"/>
    <property type="project" value="UniProtKB-SubCell"/>
</dbReference>
<reference evidence="9" key="1">
    <citation type="journal article" date="2019" name="Mitochondrial DNA Part B Resour">
        <title>The complete mitochondrial genome of sponge Pseudosuberites sp. (Demospongiae, Suberitida, Suberitidae) from Dokdo, Republic of Korea (East Sea).</title>
        <authorList>
            <person name="Yu C."/>
            <person name="Kang D.W."/>
            <person name="Kim H."/>
            <person name="Kim H.J."/>
        </authorList>
    </citation>
    <scope>NUCLEOTIDE SEQUENCE</scope>
</reference>
<evidence type="ECO:0000256" key="4">
    <source>
        <dbReference type="ARBA" id="ARBA00023128"/>
    </source>
</evidence>
<evidence type="ECO:0000256" key="1">
    <source>
        <dbReference type="ARBA" id="ARBA00004325"/>
    </source>
</evidence>
<comment type="subcellular location">
    <subcellularLocation>
        <location evidence="1">Mitochondrion membrane</location>
    </subcellularLocation>
</comment>
<protein>
    <submittedName>
        <fullName evidence="9">ATP synthase F0 subunit 8</fullName>
    </submittedName>
</protein>
<evidence type="ECO:0000313" key="9">
    <source>
        <dbReference type="EMBL" id="QRG31978.1"/>
    </source>
</evidence>
<evidence type="ECO:0000256" key="3">
    <source>
        <dbReference type="ARBA" id="ARBA00022989"/>
    </source>
</evidence>
<dbReference type="GO" id="GO:0006754">
    <property type="term" value="P:ATP biosynthetic process"/>
    <property type="evidence" value="ECO:0007669"/>
    <property type="project" value="UniProtKB-KW"/>
</dbReference>
<name>A0A890CJ85_9METZ</name>
<evidence type="ECO:0000256" key="6">
    <source>
        <dbReference type="ARBA" id="ARBA00023310"/>
    </source>
</evidence>
<keyword evidence="6" id="KW-0066">ATP synthesis</keyword>
<keyword evidence="2 7" id="KW-0812">Transmembrane</keyword>
<sequence>MPHLDIVAYMPQYTWALIILSLLFSLIVLEILPRLQQQLALRAHAELTSASEKEGVPAADTESAVPVVIFRSMFS</sequence>
<dbReference type="InterPro" id="IPR003319">
    <property type="entry name" value="YMF19-like_N"/>
</dbReference>
<geneLocation type="mitochondrion" evidence="9"/>
<evidence type="ECO:0000256" key="2">
    <source>
        <dbReference type="ARBA" id="ARBA00022692"/>
    </source>
</evidence>
<accession>A0A890CJ85</accession>
<keyword evidence="4 9" id="KW-0496">Mitochondrion</keyword>
<keyword evidence="3 7" id="KW-1133">Transmembrane helix</keyword>
<evidence type="ECO:0000256" key="7">
    <source>
        <dbReference type="SAM" id="Phobius"/>
    </source>
</evidence>
<dbReference type="AlphaFoldDB" id="A0A890CJ85"/>
<dbReference type="Pfam" id="PF02326">
    <property type="entry name" value="YMF19"/>
    <property type="match status" value="1"/>
</dbReference>
<evidence type="ECO:0000256" key="5">
    <source>
        <dbReference type="ARBA" id="ARBA00023136"/>
    </source>
</evidence>
<feature type="transmembrane region" description="Helical" evidence="7">
    <location>
        <begin position="12"/>
        <end position="32"/>
    </location>
</feature>
<evidence type="ECO:0000259" key="8">
    <source>
        <dbReference type="Pfam" id="PF02326"/>
    </source>
</evidence>
<feature type="domain" description="ATP synthase YMF19-like N-terminal" evidence="8">
    <location>
        <begin position="2"/>
        <end position="46"/>
    </location>
</feature>
<proteinExistence type="predicted"/>
<gene>
    <name evidence="9" type="primary">atp8</name>
</gene>
<keyword evidence="5 7" id="KW-0472">Membrane</keyword>
<organism evidence="9">
    <name type="scientific">Pseudosuberites sp. CY-2021</name>
    <dbReference type="NCBI Taxonomy" id="2809239"/>
    <lineage>
        <taxon>Eukaryota</taxon>
        <taxon>Metazoa</taxon>
        <taxon>Porifera</taxon>
        <taxon>Demospongiae</taxon>
        <taxon>Heteroscleromorpha</taxon>
        <taxon>Suberitida</taxon>
        <taxon>Suberitidae</taxon>
        <taxon>Pseudosuberites</taxon>
    </lineage>
</organism>